<dbReference type="InterPro" id="IPR010627">
    <property type="entry name" value="Prepilin_pept_A24_N"/>
</dbReference>
<keyword evidence="4" id="KW-1185">Reference proteome</keyword>
<dbReference type="GO" id="GO:0005886">
    <property type="term" value="C:plasma membrane"/>
    <property type="evidence" value="ECO:0007669"/>
    <property type="project" value="TreeGrafter"/>
</dbReference>
<feature type="transmembrane region" description="Helical" evidence="1">
    <location>
        <begin position="6"/>
        <end position="25"/>
    </location>
</feature>
<accession>A0AAE4VL14</accession>
<keyword evidence="1" id="KW-1133">Transmembrane helix</keyword>
<proteinExistence type="predicted"/>
<feature type="transmembrane region" description="Helical" evidence="1">
    <location>
        <begin position="135"/>
        <end position="154"/>
    </location>
</feature>
<dbReference type="PANTHER" id="PTHR30487">
    <property type="entry name" value="TYPE 4 PREPILIN-LIKE PROTEINS LEADER PEPTIDE-PROCESSING ENZYME"/>
    <property type="match status" value="1"/>
</dbReference>
<evidence type="ECO:0000256" key="1">
    <source>
        <dbReference type="SAM" id="Phobius"/>
    </source>
</evidence>
<dbReference type="RefSeq" id="WP_322499051.1">
    <property type="nucleotide sequence ID" value="NZ_JARGYU010000004.1"/>
</dbReference>
<dbReference type="EMBL" id="JARGYU010000004">
    <property type="protein sequence ID" value="MDZ5761630.1"/>
    <property type="molecule type" value="Genomic_DNA"/>
</dbReference>
<dbReference type="Proteomes" id="UP001289135">
    <property type="component" value="Unassembled WGS sequence"/>
</dbReference>
<protein>
    <submittedName>
        <fullName evidence="3">Prepilin peptidase</fullName>
    </submittedName>
</protein>
<dbReference type="GO" id="GO:0004190">
    <property type="term" value="F:aspartic-type endopeptidase activity"/>
    <property type="evidence" value="ECO:0007669"/>
    <property type="project" value="TreeGrafter"/>
</dbReference>
<comment type="caution">
    <text evidence="3">The sequence shown here is derived from an EMBL/GenBank/DDBJ whole genome shotgun (WGS) entry which is preliminary data.</text>
</comment>
<evidence type="ECO:0000313" key="4">
    <source>
        <dbReference type="Proteomes" id="UP001289135"/>
    </source>
</evidence>
<evidence type="ECO:0000259" key="2">
    <source>
        <dbReference type="Pfam" id="PF06750"/>
    </source>
</evidence>
<reference evidence="3" key="1">
    <citation type="submission" date="2023-02" db="EMBL/GenBank/DDBJ databases">
        <title>Host association and intracellularity evolved multiple times independently in the Rickettsiales.</title>
        <authorList>
            <person name="Castelli M."/>
            <person name="Nardi T."/>
            <person name="Gammuto L."/>
            <person name="Bellinzona G."/>
            <person name="Sabaneyeva E."/>
            <person name="Potekhin A."/>
            <person name="Serra V."/>
            <person name="Petroni G."/>
            <person name="Sassera D."/>
        </authorList>
    </citation>
    <scope>NUCLEOTIDE SEQUENCE</scope>
    <source>
        <strain evidence="3">USBL-36I1</strain>
    </source>
</reference>
<dbReference type="Pfam" id="PF06750">
    <property type="entry name" value="A24_N_bact"/>
    <property type="match status" value="1"/>
</dbReference>
<keyword evidence="1" id="KW-0472">Membrane</keyword>
<feature type="transmembrane region" description="Helical" evidence="1">
    <location>
        <begin position="161"/>
        <end position="180"/>
    </location>
</feature>
<evidence type="ECO:0000313" key="3">
    <source>
        <dbReference type="EMBL" id="MDZ5761630.1"/>
    </source>
</evidence>
<dbReference type="GO" id="GO:0006465">
    <property type="term" value="P:signal peptide processing"/>
    <property type="evidence" value="ECO:0007669"/>
    <property type="project" value="TreeGrafter"/>
</dbReference>
<name>A0AAE4VL14_9RICK</name>
<sequence>MLSFIYIFLLFIGLIIGNLLTTLIYRIPRNLNFDGGVNLESKPFCGFCHHPLKFYEYLPLLSWIFVGRKCNYCKSEIPIIYTYIEIIAAISLPLNYAIKCSNGFTEANCQDALISSLYCFAIILNIAIYLESQKIYYNIIITLIFLRLINQILNGNSFSDFFIRILYTIVIILSFCKNYKNDIPTFISIGTISATYGNKFDFVIIFMIFYTLMYFFEKKYKIYSKKYLSNVNIIYSYPICLFLLCIISYF</sequence>
<feature type="transmembrane region" description="Helical" evidence="1">
    <location>
        <begin position="200"/>
        <end position="216"/>
    </location>
</feature>
<keyword evidence="1" id="KW-0812">Transmembrane</keyword>
<feature type="domain" description="Prepilin peptidase A24 N-terminal" evidence="2">
    <location>
        <begin position="12"/>
        <end position="92"/>
    </location>
</feature>
<gene>
    <name evidence="3" type="ORF">Lyticum_00816</name>
</gene>
<dbReference type="AlphaFoldDB" id="A0AAE4VL14"/>
<feature type="transmembrane region" description="Helical" evidence="1">
    <location>
        <begin position="112"/>
        <end position="129"/>
    </location>
</feature>
<feature type="transmembrane region" description="Helical" evidence="1">
    <location>
        <begin position="228"/>
        <end position="249"/>
    </location>
</feature>
<dbReference type="InterPro" id="IPR050882">
    <property type="entry name" value="Prepilin_peptidase/N-MTase"/>
</dbReference>
<dbReference type="PANTHER" id="PTHR30487:SF0">
    <property type="entry name" value="PREPILIN LEADER PEPTIDASE_N-METHYLTRANSFERASE-RELATED"/>
    <property type="match status" value="1"/>
</dbReference>
<organism evidence="3 4">
    <name type="scientific">Lyticum sinuosum</name>
    <dbReference type="NCBI Taxonomy" id="1332059"/>
    <lineage>
        <taxon>Bacteria</taxon>
        <taxon>Pseudomonadati</taxon>
        <taxon>Pseudomonadota</taxon>
        <taxon>Alphaproteobacteria</taxon>
        <taxon>Rickettsiales</taxon>
        <taxon>Lyticum</taxon>
    </lineage>
</organism>